<dbReference type="Proteomes" id="UP000799291">
    <property type="component" value="Unassembled WGS sequence"/>
</dbReference>
<evidence type="ECO:0008006" key="4">
    <source>
        <dbReference type="Google" id="ProtNLM"/>
    </source>
</evidence>
<gene>
    <name evidence="2" type="ORF">K458DRAFT_393043</name>
</gene>
<dbReference type="OrthoDB" id="3797406at2759"/>
<keyword evidence="1" id="KW-0732">Signal</keyword>
<keyword evidence="3" id="KW-1185">Reference proteome</keyword>
<dbReference type="EMBL" id="MU005597">
    <property type="protein sequence ID" value="KAF2680398.1"/>
    <property type="molecule type" value="Genomic_DNA"/>
</dbReference>
<accession>A0A6G1IQL9</accession>
<name>A0A6G1IQL9_9PLEO</name>
<feature type="chain" id="PRO_5026355330" description="Extracellular membrane protein CFEM domain-containing protein" evidence="1">
    <location>
        <begin position="28"/>
        <end position="126"/>
    </location>
</feature>
<dbReference type="AlphaFoldDB" id="A0A6G1IQL9"/>
<protein>
    <recommendedName>
        <fullName evidence="4">Extracellular membrane protein CFEM domain-containing protein</fullName>
    </recommendedName>
</protein>
<proteinExistence type="predicted"/>
<evidence type="ECO:0000313" key="2">
    <source>
        <dbReference type="EMBL" id="KAF2680398.1"/>
    </source>
</evidence>
<feature type="signal peptide" evidence="1">
    <location>
        <begin position="1"/>
        <end position="27"/>
    </location>
</feature>
<organism evidence="2 3">
    <name type="scientific">Lentithecium fluviatile CBS 122367</name>
    <dbReference type="NCBI Taxonomy" id="1168545"/>
    <lineage>
        <taxon>Eukaryota</taxon>
        <taxon>Fungi</taxon>
        <taxon>Dikarya</taxon>
        <taxon>Ascomycota</taxon>
        <taxon>Pezizomycotina</taxon>
        <taxon>Dothideomycetes</taxon>
        <taxon>Pleosporomycetidae</taxon>
        <taxon>Pleosporales</taxon>
        <taxon>Massarineae</taxon>
        <taxon>Lentitheciaceae</taxon>
        <taxon>Lentithecium</taxon>
    </lineage>
</organism>
<evidence type="ECO:0000256" key="1">
    <source>
        <dbReference type="SAM" id="SignalP"/>
    </source>
</evidence>
<evidence type="ECO:0000313" key="3">
    <source>
        <dbReference type="Proteomes" id="UP000799291"/>
    </source>
</evidence>
<sequence>MRSPPIPPCTILLLLSLFHHPLPLATAQEEPLECPEGYNATCCPCVTSSNTTLCGDPALIDTLSECYTYHPEGWACCVGTYEGAFDWSCFAAWAINETQSVGGGSGMAISLGNGVEGLMKAGRREE</sequence>
<reference evidence="2" key="1">
    <citation type="journal article" date="2020" name="Stud. Mycol.">
        <title>101 Dothideomycetes genomes: a test case for predicting lifestyles and emergence of pathogens.</title>
        <authorList>
            <person name="Haridas S."/>
            <person name="Albert R."/>
            <person name="Binder M."/>
            <person name="Bloem J."/>
            <person name="Labutti K."/>
            <person name="Salamov A."/>
            <person name="Andreopoulos B."/>
            <person name="Baker S."/>
            <person name="Barry K."/>
            <person name="Bills G."/>
            <person name="Bluhm B."/>
            <person name="Cannon C."/>
            <person name="Castanera R."/>
            <person name="Culley D."/>
            <person name="Daum C."/>
            <person name="Ezra D."/>
            <person name="Gonzalez J."/>
            <person name="Henrissat B."/>
            <person name="Kuo A."/>
            <person name="Liang C."/>
            <person name="Lipzen A."/>
            <person name="Lutzoni F."/>
            <person name="Magnuson J."/>
            <person name="Mondo S."/>
            <person name="Nolan M."/>
            <person name="Ohm R."/>
            <person name="Pangilinan J."/>
            <person name="Park H.-J."/>
            <person name="Ramirez L."/>
            <person name="Alfaro M."/>
            <person name="Sun H."/>
            <person name="Tritt A."/>
            <person name="Yoshinaga Y."/>
            <person name="Zwiers L.-H."/>
            <person name="Turgeon B."/>
            <person name="Goodwin S."/>
            <person name="Spatafora J."/>
            <person name="Crous P."/>
            <person name="Grigoriev I."/>
        </authorList>
    </citation>
    <scope>NUCLEOTIDE SEQUENCE</scope>
    <source>
        <strain evidence="2">CBS 122367</strain>
    </source>
</reference>